<evidence type="ECO:0000259" key="1">
    <source>
        <dbReference type="SMART" id="SM00824"/>
    </source>
</evidence>
<dbReference type="InterPro" id="IPR020802">
    <property type="entry name" value="TesA-like"/>
</dbReference>
<accession>A0A8J3NHK1</accession>
<organism evidence="2 3">
    <name type="scientific">Catellatospora bangladeshensis</name>
    <dbReference type="NCBI Taxonomy" id="310355"/>
    <lineage>
        <taxon>Bacteria</taxon>
        <taxon>Bacillati</taxon>
        <taxon>Actinomycetota</taxon>
        <taxon>Actinomycetes</taxon>
        <taxon>Micromonosporales</taxon>
        <taxon>Micromonosporaceae</taxon>
        <taxon>Catellatospora</taxon>
    </lineage>
</organism>
<dbReference type="GO" id="GO:0016787">
    <property type="term" value="F:hydrolase activity"/>
    <property type="evidence" value="ECO:0007669"/>
    <property type="project" value="UniProtKB-KW"/>
</dbReference>
<dbReference type="InterPro" id="IPR050266">
    <property type="entry name" value="AB_hydrolase_sf"/>
</dbReference>
<dbReference type="PRINTS" id="PR00111">
    <property type="entry name" value="ABHYDROLASE"/>
</dbReference>
<proteinExistence type="predicted"/>
<evidence type="ECO:0000313" key="2">
    <source>
        <dbReference type="EMBL" id="GIF79873.1"/>
    </source>
</evidence>
<name>A0A8J3NHK1_9ACTN</name>
<dbReference type="SUPFAM" id="SSF53474">
    <property type="entry name" value="alpha/beta-Hydrolases"/>
    <property type="match status" value="1"/>
</dbReference>
<dbReference type="Gene3D" id="3.40.50.1820">
    <property type="entry name" value="alpha/beta hydrolase"/>
    <property type="match status" value="1"/>
</dbReference>
<keyword evidence="2" id="KW-0378">Hydrolase</keyword>
<dbReference type="AlphaFoldDB" id="A0A8J3NHK1"/>
<dbReference type="PANTHER" id="PTHR43798">
    <property type="entry name" value="MONOACYLGLYCEROL LIPASE"/>
    <property type="match status" value="1"/>
</dbReference>
<dbReference type="InterPro" id="IPR000073">
    <property type="entry name" value="AB_hydrolase_1"/>
</dbReference>
<dbReference type="Pfam" id="PF00561">
    <property type="entry name" value="Abhydrolase_1"/>
    <property type="match status" value="1"/>
</dbReference>
<dbReference type="Proteomes" id="UP000601223">
    <property type="component" value="Unassembled WGS sequence"/>
</dbReference>
<keyword evidence="3" id="KW-1185">Reference proteome</keyword>
<comment type="caution">
    <text evidence="2">The sequence shown here is derived from an EMBL/GenBank/DDBJ whole genome shotgun (WGS) entry which is preliminary data.</text>
</comment>
<dbReference type="PANTHER" id="PTHR43798:SF33">
    <property type="entry name" value="HYDROLASE, PUTATIVE (AFU_ORTHOLOGUE AFUA_2G14860)-RELATED"/>
    <property type="match status" value="1"/>
</dbReference>
<dbReference type="SMART" id="SM00824">
    <property type="entry name" value="PKS_TE"/>
    <property type="match status" value="1"/>
</dbReference>
<sequence>MHTFTSYDGTTLAYYTWGETTGDLPTVVLHHGFSSSALGNWHLPGVVDALVAAGRHVVAIDARGHGASEKHTDPDRYGEDKMARDLGVLVDLLGLARYDLAGYSMGGIVALLATAGDHRVRRLVTGGIGASVVEQGGLDRAALPGRELIDGLLTDDPATITDERVMGFRMFAEATGADRRALAAQAQASHRTPIPLDRITVPALVLAGTDDWLARRPEVLAAGLPDARWKVLAGDHLTVVRNPEFAAALTAFLA</sequence>
<evidence type="ECO:0000313" key="3">
    <source>
        <dbReference type="Proteomes" id="UP000601223"/>
    </source>
</evidence>
<dbReference type="InterPro" id="IPR029058">
    <property type="entry name" value="AB_hydrolase_fold"/>
</dbReference>
<reference evidence="2 3" key="1">
    <citation type="submission" date="2021-01" db="EMBL/GenBank/DDBJ databases">
        <title>Whole genome shotgun sequence of Catellatospora bangladeshensis NBRC 107357.</title>
        <authorList>
            <person name="Komaki H."/>
            <person name="Tamura T."/>
        </authorList>
    </citation>
    <scope>NUCLEOTIDE SEQUENCE [LARGE SCALE GENOMIC DNA]</scope>
    <source>
        <strain evidence="2 3">NBRC 107357</strain>
    </source>
</reference>
<protein>
    <submittedName>
        <fullName evidence="2">Alpha/beta hydrolase</fullName>
    </submittedName>
</protein>
<dbReference type="EMBL" id="BONF01000008">
    <property type="protein sequence ID" value="GIF79873.1"/>
    <property type="molecule type" value="Genomic_DNA"/>
</dbReference>
<dbReference type="RefSeq" id="WP_203742889.1">
    <property type="nucleotide sequence ID" value="NZ_BONF01000008.1"/>
</dbReference>
<feature type="domain" description="Thioesterase TesA-like" evidence="1">
    <location>
        <begin position="43"/>
        <end position="253"/>
    </location>
</feature>
<gene>
    <name evidence="2" type="ORF">Cba03nite_12220</name>
</gene>
<dbReference type="GO" id="GO:0016020">
    <property type="term" value="C:membrane"/>
    <property type="evidence" value="ECO:0007669"/>
    <property type="project" value="TreeGrafter"/>
</dbReference>